<protein>
    <recommendedName>
        <fullName evidence="3">Integrase catalytic domain-containing protein</fullName>
    </recommendedName>
</protein>
<name>A0ABQ9IN39_9NEOP</name>
<sequence>MKTDIRQYVGGCADCQLAKEPRNKLPVRPWENVIVDVYCPLPRSHKGNNCILILIDTFSKFMGPEQLVSDNASYFISKLFKDTCFELGIKHITTSLYYPSPNLVQRVNKNVKLALLSKKTYYGSSNWHWPTMVRIRC</sequence>
<dbReference type="Proteomes" id="UP001159363">
    <property type="component" value="Chromosome 1"/>
</dbReference>
<dbReference type="EMBL" id="JARBHB010000001">
    <property type="protein sequence ID" value="KAJ8897907.1"/>
    <property type="molecule type" value="Genomic_DNA"/>
</dbReference>
<dbReference type="PANTHER" id="PTHR37984:SF5">
    <property type="entry name" value="PROTEIN NYNRIN-LIKE"/>
    <property type="match status" value="1"/>
</dbReference>
<dbReference type="InterPro" id="IPR012337">
    <property type="entry name" value="RNaseH-like_sf"/>
</dbReference>
<organism evidence="1 2">
    <name type="scientific">Dryococelus australis</name>
    <dbReference type="NCBI Taxonomy" id="614101"/>
    <lineage>
        <taxon>Eukaryota</taxon>
        <taxon>Metazoa</taxon>
        <taxon>Ecdysozoa</taxon>
        <taxon>Arthropoda</taxon>
        <taxon>Hexapoda</taxon>
        <taxon>Insecta</taxon>
        <taxon>Pterygota</taxon>
        <taxon>Neoptera</taxon>
        <taxon>Polyneoptera</taxon>
        <taxon>Phasmatodea</taxon>
        <taxon>Verophasmatodea</taxon>
        <taxon>Anareolatae</taxon>
        <taxon>Phasmatidae</taxon>
        <taxon>Eurycanthinae</taxon>
        <taxon>Dryococelus</taxon>
    </lineage>
</organism>
<dbReference type="InterPro" id="IPR036397">
    <property type="entry name" value="RNaseH_sf"/>
</dbReference>
<evidence type="ECO:0008006" key="3">
    <source>
        <dbReference type="Google" id="ProtNLM"/>
    </source>
</evidence>
<dbReference type="SUPFAM" id="SSF53098">
    <property type="entry name" value="Ribonuclease H-like"/>
    <property type="match status" value="1"/>
</dbReference>
<dbReference type="Gene3D" id="3.30.420.10">
    <property type="entry name" value="Ribonuclease H-like superfamily/Ribonuclease H"/>
    <property type="match status" value="1"/>
</dbReference>
<dbReference type="PANTHER" id="PTHR37984">
    <property type="entry name" value="PROTEIN CBG26694"/>
    <property type="match status" value="1"/>
</dbReference>
<proteinExistence type="predicted"/>
<gene>
    <name evidence="1" type="ORF">PR048_003264</name>
</gene>
<evidence type="ECO:0000313" key="2">
    <source>
        <dbReference type="Proteomes" id="UP001159363"/>
    </source>
</evidence>
<dbReference type="InterPro" id="IPR050951">
    <property type="entry name" value="Retrovirus_Pol_polyprotein"/>
</dbReference>
<comment type="caution">
    <text evidence="1">The sequence shown here is derived from an EMBL/GenBank/DDBJ whole genome shotgun (WGS) entry which is preliminary data.</text>
</comment>
<evidence type="ECO:0000313" key="1">
    <source>
        <dbReference type="EMBL" id="KAJ8897907.1"/>
    </source>
</evidence>
<keyword evidence="2" id="KW-1185">Reference proteome</keyword>
<accession>A0ABQ9IN39</accession>
<reference evidence="1 2" key="1">
    <citation type="submission" date="2023-02" db="EMBL/GenBank/DDBJ databases">
        <title>LHISI_Scaffold_Assembly.</title>
        <authorList>
            <person name="Stuart O.P."/>
            <person name="Cleave R."/>
            <person name="Magrath M.J.L."/>
            <person name="Mikheyev A.S."/>
        </authorList>
    </citation>
    <scope>NUCLEOTIDE SEQUENCE [LARGE SCALE GENOMIC DNA]</scope>
    <source>
        <strain evidence="1">Daus_M_001</strain>
        <tissue evidence="1">Leg muscle</tissue>
    </source>
</reference>